<protein>
    <submittedName>
        <fullName evidence="2">Putative NreB protein</fullName>
    </submittedName>
</protein>
<gene>
    <name evidence="2" type="ORF">F8B43_3854</name>
</gene>
<dbReference type="EMBL" id="WEKV01000014">
    <property type="protein sequence ID" value="KAB7783931.1"/>
    <property type="molecule type" value="Genomic_DNA"/>
</dbReference>
<keyword evidence="1" id="KW-0812">Transmembrane</keyword>
<evidence type="ECO:0000313" key="3">
    <source>
        <dbReference type="Proteomes" id="UP000469949"/>
    </source>
</evidence>
<dbReference type="InterPro" id="IPR036259">
    <property type="entry name" value="MFS_trans_sf"/>
</dbReference>
<evidence type="ECO:0000313" key="2">
    <source>
        <dbReference type="EMBL" id="KAB7783931.1"/>
    </source>
</evidence>
<dbReference type="Gene3D" id="1.20.1250.20">
    <property type="entry name" value="MFS general substrate transporter like domains"/>
    <property type="match status" value="1"/>
</dbReference>
<dbReference type="RefSeq" id="WP_193316467.1">
    <property type="nucleotide sequence ID" value="NZ_WEKV01000014.1"/>
</dbReference>
<dbReference type="SUPFAM" id="SSF103473">
    <property type="entry name" value="MFS general substrate transporter"/>
    <property type="match status" value="1"/>
</dbReference>
<feature type="transmembrane region" description="Helical" evidence="1">
    <location>
        <begin position="121"/>
        <end position="140"/>
    </location>
</feature>
<sequence>MHQINGLDPARFVLLPCALGRLPDRVVMLPAAGLLGGVLLAFAANAWGGVIGWPMLLANWLTLGFGYFAAQTRTSRLLRRSATPVDRPTVFAAQFALSHVAWLLTYPLAGRLGKEAGIPVTLAPLGGLTLIAVAAAAVLWPAHDPDVVEHAHPEIDPDPPHFGEAETHRHTHAFDIDDLHRRWPAARPG</sequence>
<dbReference type="AlphaFoldDB" id="A0A833J602"/>
<name>A0A833J602_9HYPH</name>
<feature type="transmembrane region" description="Helical" evidence="1">
    <location>
        <begin position="90"/>
        <end position="109"/>
    </location>
</feature>
<organism evidence="2 3">
    <name type="scientific">Methylorubrum populi</name>
    <dbReference type="NCBI Taxonomy" id="223967"/>
    <lineage>
        <taxon>Bacteria</taxon>
        <taxon>Pseudomonadati</taxon>
        <taxon>Pseudomonadota</taxon>
        <taxon>Alphaproteobacteria</taxon>
        <taxon>Hyphomicrobiales</taxon>
        <taxon>Methylobacteriaceae</taxon>
        <taxon>Methylorubrum</taxon>
    </lineage>
</organism>
<accession>A0A833J602</accession>
<dbReference type="Proteomes" id="UP000469949">
    <property type="component" value="Unassembled WGS sequence"/>
</dbReference>
<evidence type="ECO:0000256" key="1">
    <source>
        <dbReference type="SAM" id="Phobius"/>
    </source>
</evidence>
<keyword evidence="1" id="KW-1133">Transmembrane helix</keyword>
<keyword evidence="1" id="KW-0472">Membrane</keyword>
<proteinExistence type="predicted"/>
<reference evidence="2 3" key="1">
    <citation type="submission" date="2019-10" db="EMBL/GenBank/DDBJ databases">
        <title>Draft Genome Sequence of the Caffeine Degrading Methylotroph Methylorubrum populi PINKEL.</title>
        <authorList>
            <person name="Dawson S.C."/>
            <person name="Zhang X."/>
            <person name="Wright M.E."/>
            <person name="Sharma G."/>
            <person name="Langner J.T."/>
            <person name="Ditty J.L."/>
            <person name="Subuyuj G.A."/>
        </authorList>
    </citation>
    <scope>NUCLEOTIDE SEQUENCE [LARGE SCALE GENOMIC DNA]</scope>
    <source>
        <strain evidence="2 3">Pinkel</strain>
    </source>
</reference>
<comment type="caution">
    <text evidence="2">The sequence shown here is derived from an EMBL/GenBank/DDBJ whole genome shotgun (WGS) entry which is preliminary data.</text>
</comment>
<feature type="transmembrane region" description="Helical" evidence="1">
    <location>
        <begin position="50"/>
        <end position="70"/>
    </location>
</feature>